<reference evidence="1" key="3">
    <citation type="submission" date="2025-09" db="UniProtKB">
        <authorList>
            <consortium name="Ensembl"/>
        </authorList>
    </citation>
    <scope>IDENTIFICATION</scope>
</reference>
<proteinExistence type="predicted"/>
<protein>
    <submittedName>
        <fullName evidence="1">Uncharacterized protein</fullName>
    </submittedName>
</protein>
<dbReference type="PANTHER" id="PTHR12138:SF162">
    <property type="entry name" value="CHROMOSOME UNDETERMINED SCAFFOLD_275, WHOLE GENOME SHOTGUN SEQUENCE"/>
    <property type="match status" value="1"/>
</dbReference>
<dbReference type="AlphaFoldDB" id="A0A8I3WU59"/>
<dbReference type="Proteomes" id="UP000008225">
    <property type="component" value="Chromosome 7"/>
</dbReference>
<keyword evidence="2" id="KW-1185">Reference proteome</keyword>
<dbReference type="PANTHER" id="PTHR12138">
    <property type="entry name" value="PRIMATE-EXPANDED PROTEIN FAMILY"/>
    <property type="match status" value="1"/>
</dbReference>
<sequence length="89" mass="9576">MMGFDPSKGGQGKPVTSFFFFFFIRQSLTLSPRLECSGVIFVHCNFCLPGSSNSPASASQVAGTIGVCHHAQLIFCIFSRDGVLPCWPG</sequence>
<reference evidence="1 2" key="1">
    <citation type="submission" date="2009-03" db="EMBL/GenBank/DDBJ databases">
        <authorList>
            <person name="Warren W."/>
            <person name="Ye L."/>
            <person name="Minx P."/>
            <person name="Worley K."/>
            <person name="Gibbs R."/>
            <person name="Wilson R.K."/>
        </authorList>
    </citation>
    <scope>NUCLEOTIDE SEQUENCE [LARGE SCALE GENOMIC DNA]</scope>
</reference>
<dbReference type="Ensembl" id="ENSCJAT00000124249.1">
    <property type="protein sequence ID" value="ENSCJAP00000081530.1"/>
    <property type="gene ID" value="ENSCJAG00000073169.1"/>
</dbReference>
<dbReference type="OMA" id="CKNHIFF"/>
<evidence type="ECO:0000313" key="2">
    <source>
        <dbReference type="Proteomes" id="UP000008225"/>
    </source>
</evidence>
<reference evidence="1" key="2">
    <citation type="submission" date="2025-08" db="UniProtKB">
        <authorList>
            <consortium name="Ensembl"/>
        </authorList>
    </citation>
    <scope>IDENTIFICATION</scope>
</reference>
<dbReference type="GeneTree" id="ENSGT00940000166898"/>
<evidence type="ECO:0000313" key="1">
    <source>
        <dbReference type="Ensembl" id="ENSCJAP00000081530.1"/>
    </source>
</evidence>
<name>A0A8I3WU59_CALJA</name>
<accession>A0A8I3WU59</accession>
<organism evidence="1 2">
    <name type="scientific">Callithrix jacchus</name>
    <name type="common">White-tufted-ear marmoset</name>
    <name type="synonym">Simia Jacchus</name>
    <dbReference type="NCBI Taxonomy" id="9483"/>
    <lineage>
        <taxon>Eukaryota</taxon>
        <taxon>Metazoa</taxon>
        <taxon>Chordata</taxon>
        <taxon>Craniata</taxon>
        <taxon>Vertebrata</taxon>
        <taxon>Euteleostomi</taxon>
        <taxon>Mammalia</taxon>
        <taxon>Eutheria</taxon>
        <taxon>Euarchontoglires</taxon>
        <taxon>Primates</taxon>
        <taxon>Haplorrhini</taxon>
        <taxon>Platyrrhini</taxon>
        <taxon>Cebidae</taxon>
        <taxon>Callitrichinae</taxon>
        <taxon>Callithrix</taxon>
        <taxon>Callithrix</taxon>
    </lineage>
</organism>